<sequence length="102" mass="11429">MLKKKFRPCIARLTIDFANDLELPGLPTMNNGIRSSMQTIIMNTFSNRAEFRAIKCSGIGTFHCRASRVRPAGDTFALSWRGICAWSRCCTMLNGSRPLNSK</sequence>
<comment type="caution">
    <text evidence="1">The sequence shown here is derived from an EMBL/GenBank/DDBJ whole genome shotgun (WGS) entry which is preliminary data.</text>
</comment>
<proteinExistence type="predicted"/>
<gene>
    <name evidence="1" type="ORF">BpHYR1_038050</name>
</gene>
<reference evidence="1 2" key="1">
    <citation type="journal article" date="2018" name="Sci. Rep.">
        <title>Genomic signatures of local adaptation to the degree of environmental predictability in rotifers.</title>
        <authorList>
            <person name="Franch-Gras L."/>
            <person name="Hahn C."/>
            <person name="Garcia-Roger E.M."/>
            <person name="Carmona M.J."/>
            <person name="Serra M."/>
            <person name="Gomez A."/>
        </authorList>
    </citation>
    <scope>NUCLEOTIDE SEQUENCE [LARGE SCALE GENOMIC DNA]</scope>
    <source>
        <strain evidence="1">HYR1</strain>
    </source>
</reference>
<accession>A0A3M7P322</accession>
<dbReference type="AlphaFoldDB" id="A0A3M7P322"/>
<organism evidence="1 2">
    <name type="scientific">Brachionus plicatilis</name>
    <name type="common">Marine rotifer</name>
    <name type="synonym">Brachionus muelleri</name>
    <dbReference type="NCBI Taxonomy" id="10195"/>
    <lineage>
        <taxon>Eukaryota</taxon>
        <taxon>Metazoa</taxon>
        <taxon>Spiralia</taxon>
        <taxon>Gnathifera</taxon>
        <taxon>Rotifera</taxon>
        <taxon>Eurotatoria</taxon>
        <taxon>Monogononta</taxon>
        <taxon>Pseudotrocha</taxon>
        <taxon>Ploima</taxon>
        <taxon>Brachionidae</taxon>
        <taxon>Brachionus</taxon>
    </lineage>
</organism>
<evidence type="ECO:0000313" key="1">
    <source>
        <dbReference type="EMBL" id="RMZ93476.1"/>
    </source>
</evidence>
<dbReference type="EMBL" id="REGN01013772">
    <property type="protein sequence ID" value="RMZ93476.1"/>
    <property type="molecule type" value="Genomic_DNA"/>
</dbReference>
<protein>
    <submittedName>
        <fullName evidence="1">Uncharacterized protein</fullName>
    </submittedName>
</protein>
<name>A0A3M7P322_BRAPC</name>
<evidence type="ECO:0000313" key="2">
    <source>
        <dbReference type="Proteomes" id="UP000276133"/>
    </source>
</evidence>
<keyword evidence="2" id="KW-1185">Reference proteome</keyword>
<dbReference type="Proteomes" id="UP000276133">
    <property type="component" value="Unassembled WGS sequence"/>
</dbReference>